<comment type="caution">
    <text evidence="1">The sequence shown here is derived from an EMBL/GenBank/DDBJ whole genome shotgun (WGS) entry which is preliminary data.</text>
</comment>
<dbReference type="Gene3D" id="1.10.10.60">
    <property type="entry name" value="Homeodomain-like"/>
    <property type="match status" value="1"/>
</dbReference>
<name>W7IWU3_9PSEU</name>
<gene>
    <name evidence="1" type="ORF">UO65_6179</name>
</gene>
<dbReference type="InterPro" id="IPR013324">
    <property type="entry name" value="RNA_pol_sigma_r3/r4-like"/>
</dbReference>
<evidence type="ECO:0008006" key="3">
    <source>
        <dbReference type="Google" id="ProtNLM"/>
    </source>
</evidence>
<organism evidence="1 2">
    <name type="scientific">Actinokineospora spheciospongiae</name>
    <dbReference type="NCBI Taxonomy" id="909613"/>
    <lineage>
        <taxon>Bacteria</taxon>
        <taxon>Bacillati</taxon>
        <taxon>Actinomycetota</taxon>
        <taxon>Actinomycetes</taxon>
        <taxon>Pseudonocardiales</taxon>
        <taxon>Pseudonocardiaceae</taxon>
        <taxon>Actinokineospora</taxon>
    </lineage>
</organism>
<dbReference type="SUPFAM" id="SSF88659">
    <property type="entry name" value="Sigma3 and sigma4 domains of RNA polymerase sigma factors"/>
    <property type="match status" value="1"/>
</dbReference>
<evidence type="ECO:0000313" key="2">
    <source>
        <dbReference type="Proteomes" id="UP000019277"/>
    </source>
</evidence>
<keyword evidence="2" id="KW-1185">Reference proteome</keyword>
<proteinExistence type="predicted"/>
<dbReference type="PATRIC" id="fig|909613.9.peg.6177"/>
<dbReference type="EMBL" id="AYXG01000240">
    <property type="protein sequence ID" value="EWC58499.1"/>
    <property type="molecule type" value="Genomic_DNA"/>
</dbReference>
<reference evidence="1 2" key="1">
    <citation type="journal article" date="2014" name="Genome Announc.">
        <title>Draft Genome Sequence of the Antitrypanosomally Active Sponge-Associated Bacterium Actinokineospora sp. Strain EG49.</title>
        <authorList>
            <person name="Harjes J."/>
            <person name="Ryu T."/>
            <person name="Abdelmohsen U.R."/>
            <person name="Moitinho-Silva L."/>
            <person name="Horn H."/>
            <person name="Ravasi T."/>
            <person name="Hentschel U."/>
        </authorList>
    </citation>
    <scope>NUCLEOTIDE SEQUENCE [LARGE SCALE GENOMIC DNA]</scope>
    <source>
        <strain evidence="1 2">EG49</strain>
    </source>
</reference>
<dbReference type="STRING" id="909613.UO65_6179"/>
<sequence length="52" mass="5765">MGLRAVAALRKLLEQLEAVQVRSARADGWSWQEIAAELGVSKQAVHKKHGRN</sequence>
<dbReference type="AlphaFoldDB" id="W7IWU3"/>
<protein>
    <recommendedName>
        <fullName evidence="3">HTH domain-containing protein</fullName>
    </recommendedName>
</protein>
<dbReference type="Pfam" id="PF13384">
    <property type="entry name" value="HTH_23"/>
    <property type="match status" value="1"/>
</dbReference>
<dbReference type="Proteomes" id="UP000019277">
    <property type="component" value="Unassembled WGS sequence"/>
</dbReference>
<dbReference type="eggNOG" id="ENOG5032YSE">
    <property type="taxonomic scope" value="Bacteria"/>
</dbReference>
<accession>W7IWU3</accession>
<evidence type="ECO:0000313" key="1">
    <source>
        <dbReference type="EMBL" id="EWC58499.1"/>
    </source>
</evidence>